<dbReference type="Proteomes" id="UP001161580">
    <property type="component" value="Unassembled WGS sequence"/>
</dbReference>
<keyword evidence="1" id="KW-0812">Transmembrane</keyword>
<keyword evidence="1" id="KW-0472">Membrane</keyword>
<name>A0AAE3U0G1_9HYPH</name>
<organism evidence="2 3">
    <name type="scientific">Ferirhizobium litorale</name>
    <dbReference type="NCBI Taxonomy" id="2927786"/>
    <lineage>
        <taxon>Bacteria</taxon>
        <taxon>Pseudomonadati</taxon>
        <taxon>Pseudomonadota</taxon>
        <taxon>Alphaproteobacteria</taxon>
        <taxon>Hyphomicrobiales</taxon>
        <taxon>Rhizobiaceae</taxon>
        <taxon>Ferirhizobium</taxon>
    </lineage>
</organism>
<gene>
    <name evidence="2" type="ORF">MRS75_07910</name>
</gene>
<keyword evidence="1" id="KW-1133">Transmembrane helix</keyword>
<dbReference type="AlphaFoldDB" id="A0AAE3U0G1"/>
<feature type="transmembrane region" description="Helical" evidence="1">
    <location>
        <begin position="12"/>
        <end position="31"/>
    </location>
</feature>
<reference evidence="2" key="1">
    <citation type="submission" date="2022-03" db="EMBL/GenBank/DDBJ databases">
        <title>Fererhizobium litorale gen. nov., sp. nov., isolated from sandy sediments of the Sea of Japan seashore.</title>
        <authorList>
            <person name="Romanenko L."/>
            <person name="Kurilenko V."/>
            <person name="Otstavnykh N."/>
            <person name="Svetashev V."/>
            <person name="Tekutyeva L."/>
            <person name="Isaeva M."/>
            <person name="Mikhailov V."/>
        </authorList>
    </citation>
    <scope>NUCLEOTIDE SEQUENCE</scope>
    <source>
        <strain evidence="2">KMM 9576</strain>
    </source>
</reference>
<sequence>MSFRALNQKYLEPGAQMLMIFGIIALCQPWNLFLHRYGMTITLIGLIGFMITSKISPEATKDEGSKQ</sequence>
<proteinExistence type="predicted"/>
<keyword evidence="3" id="KW-1185">Reference proteome</keyword>
<comment type="caution">
    <text evidence="2">The sequence shown here is derived from an EMBL/GenBank/DDBJ whole genome shotgun (WGS) entry which is preliminary data.</text>
</comment>
<evidence type="ECO:0000256" key="1">
    <source>
        <dbReference type="SAM" id="Phobius"/>
    </source>
</evidence>
<dbReference type="RefSeq" id="WP_311785972.1">
    <property type="nucleotide sequence ID" value="NZ_JALDYY010000003.1"/>
</dbReference>
<dbReference type="EMBL" id="JALDYZ010000003">
    <property type="protein sequence ID" value="MDI7922014.1"/>
    <property type="molecule type" value="Genomic_DNA"/>
</dbReference>
<accession>A0AAE3U0G1</accession>
<protein>
    <submittedName>
        <fullName evidence="2">Uncharacterized protein</fullName>
    </submittedName>
</protein>
<evidence type="ECO:0000313" key="3">
    <source>
        <dbReference type="Proteomes" id="UP001161580"/>
    </source>
</evidence>
<evidence type="ECO:0000313" key="2">
    <source>
        <dbReference type="EMBL" id="MDI7922014.1"/>
    </source>
</evidence>